<protein>
    <recommendedName>
        <fullName evidence="2">PIN domain-containing protein</fullName>
    </recommendedName>
</protein>
<evidence type="ECO:0000313" key="1">
    <source>
        <dbReference type="EMBL" id="KKM23596.1"/>
    </source>
</evidence>
<evidence type="ECO:0008006" key="2">
    <source>
        <dbReference type="Google" id="ProtNLM"/>
    </source>
</evidence>
<dbReference type="EMBL" id="LAZR01013093">
    <property type="protein sequence ID" value="KKM23596.1"/>
    <property type="molecule type" value="Genomic_DNA"/>
</dbReference>
<name>A0A0F9I7K3_9ZZZZ</name>
<organism evidence="1">
    <name type="scientific">marine sediment metagenome</name>
    <dbReference type="NCBI Taxonomy" id="412755"/>
    <lineage>
        <taxon>unclassified sequences</taxon>
        <taxon>metagenomes</taxon>
        <taxon>ecological metagenomes</taxon>
    </lineage>
</organism>
<proteinExistence type="predicted"/>
<sequence length="39" mass="4400">MFLDTSGLFAFLIKNEDKHSSASSMIQKTVMEGAFTRLF</sequence>
<gene>
    <name evidence="1" type="ORF">LCGC14_1613600</name>
</gene>
<accession>A0A0F9I7K3</accession>
<comment type="caution">
    <text evidence="1">The sequence shown here is derived from an EMBL/GenBank/DDBJ whole genome shotgun (WGS) entry which is preliminary data.</text>
</comment>
<reference evidence="1" key="1">
    <citation type="journal article" date="2015" name="Nature">
        <title>Complex archaea that bridge the gap between prokaryotes and eukaryotes.</title>
        <authorList>
            <person name="Spang A."/>
            <person name="Saw J.H."/>
            <person name="Jorgensen S.L."/>
            <person name="Zaremba-Niedzwiedzka K."/>
            <person name="Martijn J."/>
            <person name="Lind A.E."/>
            <person name="van Eijk R."/>
            <person name="Schleper C."/>
            <person name="Guy L."/>
            <person name="Ettema T.J."/>
        </authorList>
    </citation>
    <scope>NUCLEOTIDE SEQUENCE</scope>
</reference>
<dbReference type="AlphaFoldDB" id="A0A0F9I7K3"/>